<comment type="caution">
    <text evidence="1">The sequence shown here is derived from an EMBL/GenBank/DDBJ whole genome shotgun (WGS) entry which is preliminary data.</text>
</comment>
<sequence>LNPTCKYEYSTSLMNQLLAPTLFSRLLIKIQQEELRLANIQNFEQCKYCTFGTSMTTFLIYG</sequence>
<name>A0A8S2UEX3_9BILA</name>
<evidence type="ECO:0000313" key="1">
    <source>
        <dbReference type="EMBL" id="CAF4339856.1"/>
    </source>
</evidence>
<gene>
    <name evidence="1" type="ORF">SMN809_LOCUS27751</name>
</gene>
<proteinExistence type="predicted"/>
<dbReference type="AlphaFoldDB" id="A0A8S2UEX3"/>
<reference evidence="1" key="1">
    <citation type="submission" date="2021-02" db="EMBL/GenBank/DDBJ databases">
        <authorList>
            <person name="Nowell W R."/>
        </authorList>
    </citation>
    <scope>NUCLEOTIDE SEQUENCE</scope>
</reference>
<evidence type="ECO:0000313" key="2">
    <source>
        <dbReference type="Proteomes" id="UP000676336"/>
    </source>
</evidence>
<dbReference type="EMBL" id="CAJOBI010044304">
    <property type="protein sequence ID" value="CAF4339856.1"/>
    <property type="molecule type" value="Genomic_DNA"/>
</dbReference>
<organism evidence="1 2">
    <name type="scientific">Rotaria magnacalcarata</name>
    <dbReference type="NCBI Taxonomy" id="392030"/>
    <lineage>
        <taxon>Eukaryota</taxon>
        <taxon>Metazoa</taxon>
        <taxon>Spiralia</taxon>
        <taxon>Gnathifera</taxon>
        <taxon>Rotifera</taxon>
        <taxon>Eurotatoria</taxon>
        <taxon>Bdelloidea</taxon>
        <taxon>Philodinida</taxon>
        <taxon>Philodinidae</taxon>
        <taxon>Rotaria</taxon>
    </lineage>
</organism>
<accession>A0A8S2UEX3</accession>
<feature type="non-terminal residue" evidence="1">
    <location>
        <position position="1"/>
    </location>
</feature>
<dbReference type="Proteomes" id="UP000676336">
    <property type="component" value="Unassembled WGS sequence"/>
</dbReference>
<protein>
    <submittedName>
        <fullName evidence="1">Uncharacterized protein</fullName>
    </submittedName>
</protein>